<proteinExistence type="predicted"/>
<protein>
    <submittedName>
        <fullName evidence="2">Transcriptional regulator</fullName>
    </submittedName>
</protein>
<keyword evidence="3" id="KW-1185">Reference proteome</keyword>
<dbReference type="Pfam" id="PF04994">
    <property type="entry name" value="TfoX_C"/>
    <property type="match status" value="1"/>
</dbReference>
<reference evidence="2 3" key="1">
    <citation type="journal article" date="2016" name="Genome Announc.">
        <title>Draft Genome Sequence of Planomonospora sphaerica JCM9374, a Rare Actinomycete.</title>
        <authorList>
            <person name="Dohra H."/>
            <person name="Suzuki T."/>
            <person name="Inoue Y."/>
            <person name="Kodani S."/>
        </authorList>
    </citation>
    <scope>NUCLEOTIDE SEQUENCE [LARGE SCALE GENOMIC DNA]</scope>
    <source>
        <strain evidence="2 3">JCM 9374</strain>
    </source>
</reference>
<dbReference type="EMBL" id="BDCX01000006">
    <property type="protein sequence ID" value="GAT67040.1"/>
    <property type="molecule type" value="Genomic_DNA"/>
</dbReference>
<dbReference type="InterPro" id="IPR047525">
    <property type="entry name" value="TfoX-like"/>
</dbReference>
<evidence type="ECO:0000313" key="3">
    <source>
        <dbReference type="Proteomes" id="UP000077701"/>
    </source>
</evidence>
<reference evidence="3" key="2">
    <citation type="submission" date="2016-04" db="EMBL/GenBank/DDBJ databases">
        <title>Planomonospora sphaerica JCM9374 whole genome shotgun sequence.</title>
        <authorList>
            <person name="Suzuki T."/>
            <person name="Dohra H."/>
            <person name="Kodani S."/>
        </authorList>
    </citation>
    <scope>NUCLEOTIDE SEQUENCE [LARGE SCALE GENOMIC DNA]</scope>
    <source>
        <strain evidence="3">JCM 9374</strain>
    </source>
</reference>
<dbReference type="Proteomes" id="UP000077701">
    <property type="component" value="Unassembled WGS sequence"/>
</dbReference>
<dbReference type="Gene3D" id="1.10.150.20">
    <property type="entry name" value="5' to 3' exonuclease, C-terminal subdomain"/>
    <property type="match status" value="1"/>
</dbReference>
<name>A0A171CPW0_9ACTN</name>
<dbReference type="PANTHER" id="PTHR36121">
    <property type="entry name" value="PROTEIN SXY"/>
    <property type="match status" value="1"/>
</dbReference>
<sequence length="90" mass="10066">MAESDGRKFSDLRNLGPRSDEWLARAGVRDVGHLAELGAVEVYRRLQDAAIPGLSLNALWAIEGALADVDWRLIPAERRQELLTELRAEE</sequence>
<dbReference type="RefSeq" id="WP_068897157.1">
    <property type="nucleotide sequence ID" value="NZ_BDCX01000006.1"/>
</dbReference>
<evidence type="ECO:0000313" key="2">
    <source>
        <dbReference type="EMBL" id="GAT67040.1"/>
    </source>
</evidence>
<evidence type="ECO:0000259" key="1">
    <source>
        <dbReference type="Pfam" id="PF04994"/>
    </source>
</evidence>
<dbReference type="PANTHER" id="PTHR36121:SF1">
    <property type="entry name" value="PROTEIN SXY"/>
    <property type="match status" value="1"/>
</dbReference>
<dbReference type="InterPro" id="IPR007077">
    <property type="entry name" value="TfoX_C"/>
</dbReference>
<comment type="caution">
    <text evidence="2">The sequence shown here is derived from an EMBL/GenBank/DDBJ whole genome shotgun (WGS) entry which is preliminary data.</text>
</comment>
<dbReference type="AlphaFoldDB" id="A0A171CPW0"/>
<accession>A0A171CPW0</accession>
<dbReference type="STRING" id="161355.PS9374_02693"/>
<organism evidence="2 3">
    <name type="scientific">Planomonospora sphaerica</name>
    <dbReference type="NCBI Taxonomy" id="161355"/>
    <lineage>
        <taxon>Bacteria</taxon>
        <taxon>Bacillati</taxon>
        <taxon>Actinomycetota</taxon>
        <taxon>Actinomycetes</taxon>
        <taxon>Streptosporangiales</taxon>
        <taxon>Streptosporangiaceae</taxon>
        <taxon>Planomonospora</taxon>
    </lineage>
</organism>
<gene>
    <name evidence="2" type="ORF">PS9374_02693</name>
</gene>
<feature type="domain" description="TfoX C-terminal" evidence="1">
    <location>
        <begin position="8"/>
        <end position="85"/>
    </location>
</feature>